<dbReference type="Proteomes" id="UP000823388">
    <property type="component" value="Chromosome 4K"/>
</dbReference>
<protein>
    <submittedName>
        <fullName evidence="1">Uncharacterized protein</fullName>
    </submittedName>
</protein>
<keyword evidence="2" id="KW-1185">Reference proteome</keyword>
<comment type="caution">
    <text evidence="1">The sequence shown here is derived from an EMBL/GenBank/DDBJ whole genome shotgun (WGS) entry which is preliminary data.</text>
</comment>
<organism evidence="1 2">
    <name type="scientific">Panicum virgatum</name>
    <name type="common">Blackwell switchgrass</name>
    <dbReference type="NCBI Taxonomy" id="38727"/>
    <lineage>
        <taxon>Eukaryota</taxon>
        <taxon>Viridiplantae</taxon>
        <taxon>Streptophyta</taxon>
        <taxon>Embryophyta</taxon>
        <taxon>Tracheophyta</taxon>
        <taxon>Spermatophyta</taxon>
        <taxon>Magnoliopsida</taxon>
        <taxon>Liliopsida</taxon>
        <taxon>Poales</taxon>
        <taxon>Poaceae</taxon>
        <taxon>PACMAD clade</taxon>
        <taxon>Panicoideae</taxon>
        <taxon>Panicodae</taxon>
        <taxon>Paniceae</taxon>
        <taxon>Panicinae</taxon>
        <taxon>Panicum</taxon>
        <taxon>Panicum sect. Hiantes</taxon>
    </lineage>
</organism>
<reference evidence="1" key="1">
    <citation type="submission" date="2020-05" db="EMBL/GenBank/DDBJ databases">
        <title>WGS assembly of Panicum virgatum.</title>
        <authorList>
            <person name="Lovell J.T."/>
            <person name="Jenkins J."/>
            <person name="Shu S."/>
            <person name="Juenger T.E."/>
            <person name="Schmutz J."/>
        </authorList>
    </citation>
    <scope>NUCLEOTIDE SEQUENCE</scope>
    <source>
        <strain evidence="1">AP13</strain>
    </source>
</reference>
<name>A0A8T0TVZ5_PANVG</name>
<proteinExistence type="predicted"/>
<dbReference type="AlphaFoldDB" id="A0A8T0TVZ5"/>
<evidence type="ECO:0000313" key="2">
    <source>
        <dbReference type="Proteomes" id="UP000823388"/>
    </source>
</evidence>
<dbReference type="EMBL" id="CM029043">
    <property type="protein sequence ID" value="KAG2613415.1"/>
    <property type="molecule type" value="Genomic_DNA"/>
</dbReference>
<accession>A0A8T0TVZ5</accession>
<gene>
    <name evidence="1" type="ORF">PVAP13_4KG362900</name>
</gene>
<evidence type="ECO:0000313" key="1">
    <source>
        <dbReference type="EMBL" id="KAG2613415.1"/>
    </source>
</evidence>
<sequence length="90" mass="10232">MLTTADALTLGICYLESSDTLTMEQIRTISLEKENRDLRGETEVGNKAQQPSTKSSWWKGLFPSRFNEMQFKKAEIDLQSNISIMRSVVS</sequence>